<evidence type="ECO:0000256" key="1">
    <source>
        <dbReference type="SAM" id="Phobius"/>
    </source>
</evidence>
<dbReference type="Proteomes" id="UP000193317">
    <property type="component" value="Unassembled WGS sequence"/>
</dbReference>
<feature type="transmembrane region" description="Helical" evidence="1">
    <location>
        <begin position="49"/>
        <end position="73"/>
    </location>
</feature>
<reference evidence="2 3" key="1">
    <citation type="submission" date="2016-01" db="EMBL/GenBank/DDBJ databases">
        <title>The new phylogeny of the genus Mycobacterium.</title>
        <authorList>
            <person name="Tarcisio F."/>
            <person name="Conor M."/>
            <person name="Antonella G."/>
            <person name="Elisabetta G."/>
            <person name="Giulia F.S."/>
            <person name="Sara T."/>
            <person name="Anna F."/>
            <person name="Clotilde B."/>
            <person name="Roberto B."/>
            <person name="Veronica D.S."/>
            <person name="Fabio R."/>
            <person name="Monica P."/>
            <person name="Olivier J."/>
            <person name="Enrico T."/>
            <person name="Nicola S."/>
        </authorList>
    </citation>
    <scope>NUCLEOTIDE SEQUENCE [LARGE SCALE GENOMIC DNA]</scope>
    <source>
        <strain evidence="2 3">DSM 44166</strain>
    </source>
</reference>
<keyword evidence="1" id="KW-0812">Transmembrane</keyword>
<evidence type="ECO:0000313" key="3">
    <source>
        <dbReference type="Proteomes" id="UP000193317"/>
    </source>
</evidence>
<keyword evidence="1" id="KW-1133">Transmembrane helix</keyword>
<keyword evidence="1" id="KW-0472">Membrane</keyword>
<comment type="caution">
    <text evidence="2">The sequence shown here is derived from an EMBL/GenBank/DDBJ whole genome shotgun (WGS) entry which is preliminary data.</text>
</comment>
<keyword evidence="3" id="KW-1185">Reference proteome</keyword>
<dbReference type="AlphaFoldDB" id="A0A1X2DTB8"/>
<gene>
    <name evidence="2" type="ORF">AWC27_00755</name>
</gene>
<name>A0A1X2DTB8_MYCSZ</name>
<protein>
    <submittedName>
        <fullName evidence="2">Uncharacterized protein</fullName>
    </submittedName>
</protein>
<dbReference type="EMBL" id="LQPW01000157">
    <property type="protein sequence ID" value="ORW91443.1"/>
    <property type="molecule type" value="Genomic_DNA"/>
</dbReference>
<feature type="transmembrane region" description="Helical" evidence="1">
    <location>
        <begin position="23"/>
        <end position="43"/>
    </location>
</feature>
<proteinExistence type="predicted"/>
<accession>A0A1X2DTB8</accession>
<sequence length="90" mass="9340">MASHAWESGCGVDRNLDGARSRCLILGGLLSVGAGVTGLVSLLRPRVRGAYLAIGVAATAIGAIGLLLCLFLFTTGMSPRAIDPFYLHHC</sequence>
<organism evidence="2 3">
    <name type="scientific">Mycobacterium szulgai</name>
    <dbReference type="NCBI Taxonomy" id="1787"/>
    <lineage>
        <taxon>Bacteria</taxon>
        <taxon>Bacillati</taxon>
        <taxon>Actinomycetota</taxon>
        <taxon>Actinomycetes</taxon>
        <taxon>Mycobacteriales</taxon>
        <taxon>Mycobacteriaceae</taxon>
        <taxon>Mycobacterium</taxon>
    </lineage>
</organism>
<evidence type="ECO:0000313" key="2">
    <source>
        <dbReference type="EMBL" id="ORW91443.1"/>
    </source>
</evidence>